<dbReference type="PANTHER" id="PTHR48022:SF83">
    <property type="entry name" value="MAJOR FACILITATOR SUPERFAMILY (MFS) PROFILE DOMAIN-CONTAINING PROTEIN"/>
    <property type="match status" value="1"/>
</dbReference>
<evidence type="ECO:0000256" key="7">
    <source>
        <dbReference type="SAM" id="Phobius"/>
    </source>
</evidence>
<dbReference type="InterPro" id="IPR050360">
    <property type="entry name" value="MFS_Sugar_Transporters"/>
</dbReference>
<dbReference type="EMBL" id="NKCK01000125">
    <property type="protein sequence ID" value="RSL97534.1"/>
    <property type="molecule type" value="Genomic_DNA"/>
</dbReference>
<accession>A0A428T6A2</accession>
<evidence type="ECO:0000256" key="5">
    <source>
        <dbReference type="ARBA" id="ARBA00023136"/>
    </source>
</evidence>
<feature type="domain" description="Major facilitator superfamily (MFS) profile" evidence="8">
    <location>
        <begin position="54"/>
        <end position="191"/>
    </location>
</feature>
<dbReference type="InterPro" id="IPR005828">
    <property type="entry name" value="MFS_sugar_transport-like"/>
</dbReference>
<dbReference type="Gene3D" id="1.20.1250.20">
    <property type="entry name" value="MFS general substrate transporter like domains"/>
    <property type="match status" value="1"/>
</dbReference>
<organism evidence="9 10">
    <name type="scientific">Fusarium oligoseptatum</name>
    <dbReference type="NCBI Taxonomy" id="2604345"/>
    <lineage>
        <taxon>Eukaryota</taxon>
        <taxon>Fungi</taxon>
        <taxon>Dikarya</taxon>
        <taxon>Ascomycota</taxon>
        <taxon>Pezizomycotina</taxon>
        <taxon>Sordariomycetes</taxon>
        <taxon>Hypocreomycetidae</taxon>
        <taxon>Hypocreales</taxon>
        <taxon>Nectriaceae</taxon>
        <taxon>Fusarium</taxon>
        <taxon>Fusarium solani species complex</taxon>
    </lineage>
</organism>
<feature type="transmembrane region" description="Helical" evidence="7">
    <location>
        <begin position="132"/>
        <end position="149"/>
    </location>
</feature>
<feature type="non-terminal residue" evidence="9">
    <location>
        <position position="191"/>
    </location>
</feature>
<dbReference type="PANTHER" id="PTHR48022">
    <property type="entry name" value="PLASTIDIC GLUCOSE TRANSPORTER 4"/>
    <property type="match status" value="1"/>
</dbReference>
<dbReference type="SUPFAM" id="SSF103473">
    <property type="entry name" value="MFS general substrate transporter"/>
    <property type="match status" value="1"/>
</dbReference>
<dbReference type="GO" id="GO:0016020">
    <property type="term" value="C:membrane"/>
    <property type="evidence" value="ECO:0007669"/>
    <property type="project" value="UniProtKB-SubCell"/>
</dbReference>
<protein>
    <recommendedName>
        <fullName evidence="8">Major facilitator superfamily (MFS) profile domain-containing protein</fullName>
    </recommendedName>
</protein>
<proteinExistence type="inferred from homology"/>
<evidence type="ECO:0000256" key="4">
    <source>
        <dbReference type="ARBA" id="ARBA00022989"/>
    </source>
</evidence>
<dbReference type="PROSITE" id="PS00217">
    <property type="entry name" value="SUGAR_TRANSPORT_2"/>
    <property type="match status" value="1"/>
</dbReference>
<keyword evidence="10" id="KW-1185">Reference proteome</keyword>
<feature type="region of interest" description="Disordered" evidence="6">
    <location>
        <begin position="1"/>
        <end position="21"/>
    </location>
</feature>
<keyword evidence="4 7" id="KW-1133">Transmembrane helix</keyword>
<evidence type="ECO:0000256" key="6">
    <source>
        <dbReference type="SAM" id="MobiDB-lite"/>
    </source>
</evidence>
<evidence type="ECO:0000313" key="10">
    <source>
        <dbReference type="Proteomes" id="UP000287144"/>
    </source>
</evidence>
<dbReference type="AlphaFoldDB" id="A0A428T6A2"/>
<name>A0A428T6A2_9HYPO</name>
<dbReference type="InterPro" id="IPR005829">
    <property type="entry name" value="Sugar_transporter_CS"/>
</dbReference>
<evidence type="ECO:0000256" key="2">
    <source>
        <dbReference type="ARBA" id="ARBA00010992"/>
    </source>
</evidence>
<keyword evidence="3 7" id="KW-0812">Transmembrane</keyword>
<sequence>MAINDDKVTRVSQDDHPHDYHDTKDLAIAKQAAEEEHRLTFVEAIRRYPLAVMWSVLLSTSIIMEGYDIVLISSFFAQPSFRKHYGEYIPESDSYQITASWQNGLSNAVSVGTIIGAFANGFFTHKFGYRKVLLASLVAICGCVFISFFSPSLPVLLVGQFLCGIPWGVFATMAPAYASEVCPMVLRGYHA</sequence>
<comment type="subcellular location">
    <subcellularLocation>
        <location evidence="1">Membrane</location>
        <topology evidence="1">Multi-pass membrane protein</topology>
    </subcellularLocation>
</comment>
<reference evidence="9 10" key="1">
    <citation type="submission" date="2017-06" db="EMBL/GenBank/DDBJ databases">
        <title>Comparative genomic analysis of Ambrosia Fusariam Clade fungi.</title>
        <authorList>
            <person name="Stajich J.E."/>
            <person name="Carrillo J."/>
            <person name="Kijimoto T."/>
            <person name="Eskalen A."/>
            <person name="O'Donnell K."/>
            <person name="Kasson M."/>
        </authorList>
    </citation>
    <scope>NUCLEOTIDE SEQUENCE [LARGE SCALE GENOMIC DNA]</scope>
    <source>
        <strain evidence="9 10">NRRL62579</strain>
    </source>
</reference>
<feature type="transmembrane region" description="Helical" evidence="7">
    <location>
        <begin position="155"/>
        <end position="178"/>
    </location>
</feature>
<evidence type="ECO:0000259" key="8">
    <source>
        <dbReference type="PROSITE" id="PS50850"/>
    </source>
</evidence>
<keyword evidence="5 7" id="KW-0472">Membrane</keyword>
<dbReference type="InterPro" id="IPR036259">
    <property type="entry name" value="MFS_trans_sf"/>
</dbReference>
<feature type="transmembrane region" description="Helical" evidence="7">
    <location>
        <begin position="51"/>
        <end position="77"/>
    </location>
</feature>
<gene>
    <name evidence="9" type="ORF">CEP52_010876</name>
</gene>
<dbReference type="GO" id="GO:0005351">
    <property type="term" value="F:carbohydrate:proton symporter activity"/>
    <property type="evidence" value="ECO:0007669"/>
    <property type="project" value="TreeGrafter"/>
</dbReference>
<dbReference type="InterPro" id="IPR020846">
    <property type="entry name" value="MFS_dom"/>
</dbReference>
<comment type="similarity">
    <text evidence="2">Belongs to the major facilitator superfamily. Sugar transporter (TC 2.A.1.1) family.</text>
</comment>
<evidence type="ECO:0000256" key="1">
    <source>
        <dbReference type="ARBA" id="ARBA00004141"/>
    </source>
</evidence>
<dbReference type="Proteomes" id="UP000287144">
    <property type="component" value="Unassembled WGS sequence"/>
</dbReference>
<dbReference type="STRING" id="1325735.A0A428T6A2"/>
<evidence type="ECO:0000313" key="9">
    <source>
        <dbReference type="EMBL" id="RSL97534.1"/>
    </source>
</evidence>
<evidence type="ECO:0000256" key="3">
    <source>
        <dbReference type="ARBA" id="ARBA00022692"/>
    </source>
</evidence>
<dbReference type="Pfam" id="PF00083">
    <property type="entry name" value="Sugar_tr"/>
    <property type="match status" value="1"/>
</dbReference>
<comment type="caution">
    <text evidence="9">The sequence shown here is derived from an EMBL/GenBank/DDBJ whole genome shotgun (WGS) entry which is preliminary data.</text>
</comment>
<dbReference type="PROSITE" id="PS50850">
    <property type="entry name" value="MFS"/>
    <property type="match status" value="1"/>
</dbReference>